<evidence type="ECO:0000259" key="10">
    <source>
        <dbReference type="PROSITE" id="PS50109"/>
    </source>
</evidence>
<dbReference type="SUPFAM" id="SSF47384">
    <property type="entry name" value="Homodimeric domain of signal transducing histidine kinase"/>
    <property type="match status" value="1"/>
</dbReference>
<dbReference type="CDD" id="cd00082">
    <property type="entry name" value="HisKA"/>
    <property type="match status" value="1"/>
</dbReference>
<dbReference type="SMART" id="SM00387">
    <property type="entry name" value="HATPase_c"/>
    <property type="match status" value="1"/>
</dbReference>
<dbReference type="InterPro" id="IPR003594">
    <property type="entry name" value="HATPase_dom"/>
</dbReference>
<evidence type="ECO:0000256" key="1">
    <source>
        <dbReference type="ARBA" id="ARBA00000085"/>
    </source>
</evidence>
<dbReference type="AlphaFoldDB" id="A0A3B0T7G1"/>
<feature type="transmembrane region" description="Helical" evidence="9">
    <location>
        <begin position="55"/>
        <end position="74"/>
    </location>
</feature>
<reference evidence="11" key="1">
    <citation type="submission" date="2018-06" db="EMBL/GenBank/DDBJ databases">
        <authorList>
            <person name="Zhirakovskaya E."/>
        </authorList>
    </citation>
    <scope>NUCLEOTIDE SEQUENCE</scope>
</reference>
<dbReference type="SMART" id="SM00388">
    <property type="entry name" value="HisKA"/>
    <property type="match status" value="1"/>
</dbReference>
<feature type="transmembrane region" description="Helical" evidence="9">
    <location>
        <begin position="143"/>
        <end position="160"/>
    </location>
</feature>
<keyword evidence="9" id="KW-1133">Transmembrane helix</keyword>
<dbReference type="SUPFAM" id="SSF55874">
    <property type="entry name" value="ATPase domain of HSP90 chaperone/DNA topoisomerase II/histidine kinase"/>
    <property type="match status" value="1"/>
</dbReference>
<dbReference type="InterPro" id="IPR003661">
    <property type="entry name" value="HisK_dim/P_dom"/>
</dbReference>
<feature type="region of interest" description="Disordered" evidence="8">
    <location>
        <begin position="488"/>
        <end position="510"/>
    </location>
</feature>
<dbReference type="PROSITE" id="PS50109">
    <property type="entry name" value="HIS_KIN"/>
    <property type="match status" value="1"/>
</dbReference>
<keyword evidence="7" id="KW-0175">Coiled coil</keyword>
<dbReference type="InterPro" id="IPR036097">
    <property type="entry name" value="HisK_dim/P_sf"/>
</dbReference>
<dbReference type="EMBL" id="UOEM01000067">
    <property type="protein sequence ID" value="VAW13968.1"/>
    <property type="molecule type" value="Genomic_DNA"/>
</dbReference>
<accession>A0A3B0T7G1</accession>
<evidence type="ECO:0000256" key="3">
    <source>
        <dbReference type="ARBA" id="ARBA00022553"/>
    </source>
</evidence>
<evidence type="ECO:0000256" key="5">
    <source>
        <dbReference type="ARBA" id="ARBA00022777"/>
    </source>
</evidence>
<evidence type="ECO:0000256" key="9">
    <source>
        <dbReference type="SAM" id="Phobius"/>
    </source>
</evidence>
<dbReference type="GO" id="GO:0000155">
    <property type="term" value="F:phosphorelay sensor kinase activity"/>
    <property type="evidence" value="ECO:0007669"/>
    <property type="project" value="InterPro"/>
</dbReference>
<evidence type="ECO:0000256" key="6">
    <source>
        <dbReference type="ARBA" id="ARBA00023012"/>
    </source>
</evidence>
<protein>
    <recommendedName>
        <fullName evidence="2">histidine kinase</fullName>
        <ecNumber evidence="2">2.7.13.3</ecNumber>
    </recommendedName>
</protein>
<feature type="region of interest" description="Disordered" evidence="8">
    <location>
        <begin position="1"/>
        <end position="22"/>
    </location>
</feature>
<dbReference type="Gene3D" id="1.10.287.130">
    <property type="match status" value="1"/>
</dbReference>
<dbReference type="InterPro" id="IPR004358">
    <property type="entry name" value="Sig_transdc_His_kin-like_C"/>
</dbReference>
<dbReference type="Gene3D" id="3.30.565.10">
    <property type="entry name" value="Histidine kinase-like ATPase, C-terminal domain"/>
    <property type="match status" value="1"/>
</dbReference>
<keyword evidence="9" id="KW-0812">Transmembrane</keyword>
<organism evidence="11">
    <name type="scientific">hydrothermal vent metagenome</name>
    <dbReference type="NCBI Taxonomy" id="652676"/>
    <lineage>
        <taxon>unclassified sequences</taxon>
        <taxon>metagenomes</taxon>
        <taxon>ecological metagenomes</taxon>
    </lineage>
</organism>
<evidence type="ECO:0000256" key="7">
    <source>
        <dbReference type="SAM" id="Coils"/>
    </source>
</evidence>
<feature type="transmembrane region" description="Helical" evidence="9">
    <location>
        <begin position="191"/>
        <end position="211"/>
    </location>
</feature>
<feature type="transmembrane region" description="Helical" evidence="9">
    <location>
        <begin position="80"/>
        <end position="98"/>
    </location>
</feature>
<evidence type="ECO:0000256" key="8">
    <source>
        <dbReference type="SAM" id="MobiDB-lite"/>
    </source>
</evidence>
<feature type="transmembrane region" description="Helical" evidence="9">
    <location>
        <begin position="118"/>
        <end position="137"/>
    </location>
</feature>
<keyword evidence="5" id="KW-0418">Kinase</keyword>
<dbReference type="InterPro" id="IPR036890">
    <property type="entry name" value="HATPase_C_sf"/>
</dbReference>
<dbReference type="Pfam" id="PF00512">
    <property type="entry name" value="HisKA"/>
    <property type="match status" value="1"/>
</dbReference>
<keyword evidence="9" id="KW-0472">Membrane</keyword>
<dbReference type="PANTHER" id="PTHR43711">
    <property type="entry name" value="TWO-COMPONENT HISTIDINE KINASE"/>
    <property type="match status" value="1"/>
</dbReference>
<proteinExistence type="predicted"/>
<sequence>MSGPENISAHLKPSPAQERTSQPIREARAKLATLSTGPATFKYEMLDLFATNHTAAALALPIFATVLGSAVLLWMDWPFVAFWLAAIFVTQGVMVGQCERFSRLEMRDVNVAHWGRRFTVVEFVSGCAWAMLPIFAWEPGNTVSHVLIFAITLAMIAVRVTLASQALAIVYAGTLPLVSVLILRLSMETDILHSILALIAVTAEFYFVWLAQRLNSTTMQMIHLRAQKDGLIADLEDAKTLAEDAQRRAESANIAKSRFLATMSHELRTPLNAILGFSDIMRNEIFGAHNVPNYKEYSTDIHSSGEHLLNLINEILDLSRIEAGRYDLDETLVSVAAIGEDCQKLLAIRARARGITLRSRFDAGLPKVWADERAVRQIWLNLISNAVKFTPPGGEVYLDAIATEAAGLAFCVTDTGPGIPEEEIPLILSSFGQGAQASRQSEDGAGLGLPIVKGLAELHGGRLVVESVLRQGTRMTVIFPAARLLGPPTRTGDGHLTNHGTGAPSLAKSA</sequence>
<keyword evidence="3" id="KW-0597">Phosphoprotein</keyword>
<feature type="domain" description="Histidine kinase" evidence="10">
    <location>
        <begin position="262"/>
        <end position="483"/>
    </location>
</feature>
<dbReference type="PRINTS" id="PR00344">
    <property type="entry name" value="BCTRLSENSOR"/>
</dbReference>
<gene>
    <name evidence="11" type="ORF">MNBD_ALPHA09-68</name>
</gene>
<dbReference type="InterPro" id="IPR050736">
    <property type="entry name" value="Sensor_HK_Regulatory"/>
</dbReference>
<comment type="catalytic activity">
    <reaction evidence="1">
        <text>ATP + protein L-histidine = ADP + protein N-phospho-L-histidine.</text>
        <dbReference type="EC" id="2.7.13.3"/>
    </reaction>
</comment>
<evidence type="ECO:0000256" key="4">
    <source>
        <dbReference type="ARBA" id="ARBA00022679"/>
    </source>
</evidence>
<name>A0A3B0T7G1_9ZZZZ</name>
<dbReference type="InterPro" id="IPR005467">
    <property type="entry name" value="His_kinase_dom"/>
</dbReference>
<evidence type="ECO:0000256" key="2">
    <source>
        <dbReference type="ARBA" id="ARBA00012438"/>
    </source>
</evidence>
<dbReference type="Pfam" id="PF02518">
    <property type="entry name" value="HATPase_c"/>
    <property type="match status" value="1"/>
</dbReference>
<dbReference type="PANTHER" id="PTHR43711:SF26">
    <property type="entry name" value="SENSOR HISTIDINE KINASE RCSC"/>
    <property type="match status" value="1"/>
</dbReference>
<evidence type="ECO:0000313" key="11">
    <source>
        <dbReference type="EMBL" id="VAW13968.1"/>
    </source>
</evidence>
<keyword evidence="6" id="KW-0902">Two-component regulatory system</keyword>
<keyword evidence="4" id="KW-0808">Transferase</keyword>
<feature type="transmembrane region" description="Helical" evidence="9">
    <location>
        <begin position="167"/>
        <end position="185"/>
    </location>
</feature>
<dbReference type="EC" id="2.7.13.3" evidence="2"/>
<feature type="coiled-coil region" evidence="7">
    <location>
        <begin position="228"/>
        <end position="255"/>
    </location>
</feature>